<evidence type="ECO:0000313" key="3">
    <source>
        <dbReference type="EMBL" id="CUN14494.1"/>
    </source>
</evidence>
<evidence type="ECO:0000313" key="6">
    <source>
        <dbReference type="EMBL" id="MCB6519705.1"/>
    </source>
</evidence>
<gene>
    <name evidence="16" type="ORF">B5F32_18525</name>
    <name evidence="18" type="ORF">DW782_06980</name>
    <name evidence="4" type="ORF">ERS852380_04050</name>
    <name evidence="3" type="ORF">ERS852429_02167</name>
    <name evidence="5" type="ORF">ERS852560_03633</name>
    <name evidence="19" type="ORF">FSA05_04315</name>
    <name evidence="12" type="ORF">GKD54_06290</name>
    <name evidence="10" type="ORF">GKD58_04090</name>
    <name evidence="9" type="ORF">GKD59_02330</name>
    <name evidence="13" type="ORF">GKD66_13930</name>
    <name evidence="11" type="ORF">GKD67_08715</name>
    <name evidence="14" type="ORF">GKD68_05965</name>
    <name evidence="15" type="ORF">GKD70_02770</name>
    <name evidence="17" type="ORF">HHO38_21910</name>
    <name evidence="6" type="ORF">LI194_18125</name>
    <name evidence="7" type="ORF">PN599_18445</name>
    <name evidence="8" type="ORF">PN612_08015</name>
</gene>
<evidence type="ECO:0000313" key="7">
    <source>
        <dbReference type="EMBL" id="MDB9006971.1"/>
    </source>
</evidence>
<evidence type="ECO:0000313" key="31">
    <source>
        <dbReference type="Proteomes" id="UP000463337"/>
    </source>
</evidence>
<sequence>MLFRFLILSDEADDFKREIKIDSESTFLDLQNAILDSVGYTKDQMTSFFICDDDWSKKTEITLVEMDTSSEEDSYVMADTQLEELLEDEHQKLLFVFDYMTERAFFMELREIVPGKDLDAPICSKSVGTPPAQIVSFDEFEAKNGSTDVGEDFYGDSEYDMDELDKSGFDGLGEGPMDNPYDDERF</sequence>
<evidence type="ECO:0000313" key="32">
    <source>
        <dbReference type="Proteomes" id="UP000471216"/>
    </source>
</evidence>
<evidence type="ECO:0000313" key="14">
    <source>
        <dbReference type="EMBL" id="MRZ54298.1"/>
    </source>
</evidence>
<dbReference type="EMBL" id="CZBM01000018">
    <property type="protein sequence ID" value="CUQ51438.1"/>
    <property type="molecule type" value="Genomic_DNA"/>
</dbReference>
<dbReference type="EMBL" id="CYXP01000004">
    <property type="protein sequence ID" value="CUN14494.1"/>
    <property type="molecule type" value="Genomic_DNA"/>
</dbReference>
<reference evidence="20 21" key="1">
    <citation type="submission" date="2015-09" db="EMBL/GenBank/DDBJ databases">
        <authorList>
            <consortium name="Pathogen Informatics"/>
        </authorList>
    </citation>
    <scope>NUCLEOTIDE SEQUENCE [LARGE SCALE GENOMIC DNA]</scope>
    <source>
        <strain evidence="4 21">2789STDY5608822</strain>
        <strain evidence="3 22">2789STDY5608872</strain>
        <strain evidence="5 20">2789STDY5834948</strain>
    </source>
</reference>
<dbReference type="EMBL" id="JAJCNI010000027">
    <property type="protein sequence ID" value="MCB6519705.1"/>
    <property type="molecule type" value="Genomic_DNA"/>
</dbReference>
<dbReference type="InterPro" id="IPR012912">
    <property type="entry name" value="Plasmid_pRiA4b_Orf3-like"/>
</dbReference>
<evidence type="ECO:0000313" key="21">
    <source>
        <dbReference type="Proteomes" id="UP000095455"/>
    </source>
</evidence>
<evidence type="ECO:0000313" key="23">
    <source>
        <dbReference type="Proteomes" id="UP000195950"/>
    </source>
</evidence>
<dbReference type="EMBL" id="WKMX01000005">
    <property type="protein sequence ID" value="MRZ05836.1"/>
    <property type="molecule type" value="Genomic_DNA"/>
</dbReference>
<evidence type="ECO:0000313" key="33">
    <source>
        <dbReference type="Proteomes" id="UP000501982"/>
    </source>
</evidence>
<dbReference type="Proteomes" id="UP001198806">
    <property type="component" value="Unassembled WGS sequence"/>
</dbReference>
<feature type="region of interest" description="Disordered" evidence="1">
    <location>
        <begin position="148"/>
        <end position="186"/>
    </location>
</feature>
<dbReference type="Proteomes" id="UP000284660">
    <property type="component" value="Unassembled WGS sequence"/>
</dbReference>
<evidence type="ECO:0000313" key="24">
    <source>
        <dbReference type="Proteomes" id="UP000284660"/>
    </source>
</evidence>
<reference evidence="19 25" key="6">
    <citation type="submission" date="2019-07" db="EMBL/GenBank/DDBJ databases">
        <title>Genome sequencing of Parabacteroides distasonis iSURF_7.</title>
        <authorList>
            <person name="Degefu H.N."/>
            <person name="Ruoff K.L."/>
            <person name="Price C.E."/>
            <person name="Valls R.A."/>
            <person name="O'Toole G.A."/>
        </authorList>
    </citation>
    <scope>NUCLEOTIDE SEQUENCE [LARGE SCALE GENOMIC DNA]</scope>
    <source>
        <strain evidence="19 25">CFPLTA003_1B</strain>
    </source>
</reference>
<dbReference type="Proteomes" id="UP000432516">
    <property type="component" value="Unassembled WGS sequence"/>
</dbReference>
<evidence type="ECO:0000313" key="22">
    <source>
        <dbReference type="Proteomes" id="UP000095591"/>
    </source>
</evidence>
<evidence type="ECO:0000313" key="28">
    <source>
        <dbReference type="Proteomes" id="UP000441609"/>
    </source>
</evidence>
<dbReference type="Proteomes" id="UP000095455">
    <property type="component" value="Unassembled WGS sequence"/>
</dbReference>
<dbReference type="EMBL" id="JAQMPX010000053">
    <property type="protein sequence ID" value="MDB9138460.1"/>
    <property type="molecule type" value="Genomic_DNA"/>
</dbReference>
<evidence type="ECO:0000313" key="11">
    <source>
        <dbReference type="EMBL" id="MRY93306.1"/>
    </source>
</evidence>
<reference evidence="6" key="8">
    <citation type="submission" date="2021-10" db="EMBL/GenBank/DDBJ databases">
        <title>Collection of gut derived symbiotic bacterial strains cultured from healthy donors.</title>
        <authorList>
            <person name="Lin H."/>
            <person name="Littmann E."/>
            <person name="Kohout C."/>
            <person name="Pamer E.G."/>
        </authorList>
    </citation>
    <scope>NUCLEOTIDE SEQUENCE</scope>
    <source>
        <strain evidence="6">DFI.2.94</strain>
    </source>
</reference>
<name>A0A173UI42_PARDI</name>
<proteinExistence type="predicted"/>
<reference evidence="16" key="3">
    <citation type="journal article" date="2018" name="BMC Genomics">
        <title>Whole genome sequencing and function prediction of 133 gut anaerobes isolated from chicken caecum in pure cultures.</title>
        <authorList>
            <person name="Medvecky M."/>
            <person name="Cejkova D."/>
            <person name="Polansky O."/>
            <person name="Karasova D."/>
            <person name="Kubasova T."/>
            <person name="Cizek A."/>
            <person name="Rychlik I."/>
        </authorList>
    </citation>
    <scope>NUCLEOTIDE SEQUENCE</scope>
    <source>
        <strain evidence="16">An199</strain>
    </source>
</reference>
<dbReference type="Proteomes" id="UP000450599">
    <property type="component" value="Unassembled WGS sequence"/>
</dbReference>
<dbReference type="Proteomes" id="UP000463337">
    <property type="component" value="Unassembled WGS sequence"/>
</dbReference>
<evidence type="ECO:0000259" key="2">
    <source>
        <dbReference type="Pfam" id="PF07929"/>
    </source>
</evidence>
<evidence type="ECO:0000313" key="10">
    <source>
        <dbReference type="EMBL" id="MRY83460.1"/>
    </source>
</evidence>
<dbReference type="Proteomes" id="UP000441358">
    <property type="component" value="Unassembled WGS sequence"/>
</dbReference>
<dbReference type="Proteomes" id="UP000461276">
    <property type="component" value="Unassembled WGS sequence"/>
</dbReference>
<organism evidence="3 22">
    <name type="scientific">Parabacteroides distasonis</name>
    <dbReference type="NCBI Taxonomy" id="823"/>
    <lineage>
        <taxon>Bacteria</taxon>
        <taxon>Pseudomonadati</taxon>
        <taxon>Bacteroidota</taxon>
        <taxon>Bacteroidia</taxon>
        <taxon>Bacteroidales</taxon>
        <taxon>Tannerellaceae</taxon>
        <taxon>Parabacteroides</taxon>
    </lineage>
</organism>
<dbReference type="InterPro" id="IPR024047">
    <property type="entry name" value="MM3350-like_sf"/>
</dbReference>
<feature type="domain" description="Plasmid pRiA4b Orf3-like" evidence="2">
    <location>
        <begin position="8"/>
        <end position="134"/>
    </location>
</feature>
<feature type="compositionally biased region" description="Acidic residues" evidence="1">
    <location>
        <begin position="149"/>
        <end position="163"/>
    </location>
</feature>
<evidence type="ECO:0000313" key="19">
    <source>
        <dbReference type="EMBL" id="TWV63361.1"/>
    </source>
</evidence>
<reference evidence="23" key="2">
    <citation type="submission" date="2017-04" db="EMBL/GenBank/DDBJ databases">
        <title>Function of individual gut microbiota members based on whole genome sequencing of pure cultures obtained from chicken caecum.</title>
        <authorList>
            <person name="Medvecky M."/>
            <person name="Cejkova D."/>
            <person name="Polansky O."/>
            <person name="Karasova D."/>
            <person name="Kubasova T."/>
            <person name="Cizek A."/>
            <person name="Rychlik I."/>
        </authorList>
    </citation>
    <scope>NUCLEOTIDE SEQUENCE [LARGE SCALE GENOMIC DNA]</scope>
    <source>
        <strain evidence="23">An199</strain>
    </source>
</reference>
<dbReference type="Proteomes" id="UP000441609">
    <property type="component" value="Unassembled WGS sequence"/>
</dbReference>
<dbReference type="Proteomes" id="UP000471216">
    <property type="component" value="Unassembled WGS sequence"/>
</dbReference>
<dbReference type="Proteomes" id="UP000315827">
    <property type="component" value="Unassembled WGS sequence"/>
</dbReference>
<evidence type="ECO:0000313" key="20">
    <source>
        <dbReference type="Proteomes" id="UP000095332"/>
    </source>
</evidence>
<reference evidence="26 27" key="5">
    <citation type="journal article" date="2019" name="Nat. Med.">
        <title>A library of human gut bacterial isolates paired with longitudinal multiomics data enables mechanistic microbiome research.</title>
        <authorList>
            <person name="Poyet M."/>
            <person name="Groussin M."/>
            <person name="Gibbons S.M."/>
            <person name="Avila-Pacheco J."/>
            <person name="Jiang X."/>
            <person name="Kearney S.M."/>
            <person name="Perrotta A.R."/>
            <person name="Berdy B."/>
            <person name="Zhao S."/>
            <person name="Lieberman T.D."/>
            <person name="Swanson P.K."/>
            <person name="Smith M."/>
            <person name="Roesemann S."/>
            <person name="Alexander J.E."/>
            <person name="Rich S.A."/>
            <person name="Livny J."/>
            <person name="Vlamakis H."/>
            <person name="Clish C."/>
            <person name="Bullock K."/>
            <person name="Deik A."/>
            <person name="Scott J."/>
            <person name="Pierce K.A."/>
            <person name="Xavier R.J."/>
            <person name="Alm E.J."/>
        </authorList>
    </citation>
    <scope>NUCLEOTIDE SEQUENCE [LARGE SCALE GENOMIC DNA]</scope>
    <source>
        <strain evidence="12 32">BIOML-A10</strain>
        <strain evidence="10 29">BIOML-A11</strain>
        <strain evidence="14 26">BIOML-A2</strain>
        <strain evidence="15 28">BIOML-A20</strain>
        <strain evidence="13 27">BIOML-A32</strain>
        <strain evidence="9 31">BIOML-A41</strain>
        <strain evidence="11 30">BIOML-A9</strain>
    </source>
</reference>
<dbReference type="OrthoDB" id="666725at2"/>
<evidence type="ECO:0000313" key="13">
    <source>
        <dbReference type="EMBL" id="MRZ51303.1"/>
    </source>
</evidence>
<reference evidence="18 24" key="4">
    <citation type="submission" date="2018-08" db="EMBL/GenBank/DDBJ databases">
        <title>A genome reference for cultivated species of the human gut microbiota.</title>
        <authorList>
            <person name="Zou Y."/>
            <person name="Xue W."/>
            <person name="Luo G."/>
        </authorList>
    </citation>
    <scope>NUCLEOTIDE SEQUENCE [LARGE SCALE GENOMIC DNA]</scope>
    <source>
        <strain evidence="18 24">AM30-4</strain>
    </source>
</reference>
<reference evidence="7" key="9">
    <citation type="submission" date="2023-01" db="EMBL/GenBank/DDBJ databases">
        <title>Human gut microbiome strain richness.</title>
        <authorList>
            <person name="Chen-Liaw A."/>
        </authorList>
    </citation>
    <scope>NUCLEOTIDE SEQUENCE</scope>
    <source>
        <strain evidence="8">D35st1_E5_D35t1_190705</strain>
        <strain evidence="7">RTP21484st1_E5_RTP21484_190118</strain>
    </source>
</reference>
<dbReference type="Proteomes" id="UP001210126">
    <property type="component" value="Unassembled WGS sequence"/>
</dbReference>
<dbReference type="Proteomes" id="UP000501982">
    <property type="component" value="Chromosome"/>
</dbReference>
<dbReference type="EMBL" id="WKMW01000003">
    <property type="protein sequence ID" value="MRY83460.1"/>
    <property type="molecule type" value="Genomic_DNA"/>
</dbReference>
<dbReference type="Gene3D" id="3.10.290.30">
    <property type="entry name" value="MM3350-like"/>
    <property type="match status" value="1"/>
</dbReference>
<protein>
    <recommendedName>
        <fullName evidence="2">Plasmid pRiA4b Orf3-like domain-containing protein</fullName>
    </recommendedName>
</protein>
<dbReference type="Proteomes" id="UP000195950">
    <property type="component" value="Unassembled WGS sequence"/>
</dbReference>
<dbReference type="SUPFAM" id="SSF159941">
    <property type="entry name" value="MM3350-like"/>
    <property type="match status" value="1"/>
</dbReference>
<evidence type="ECO:0000313" key="16">
    <source>
        <dbReference type="EMBL" id="OUP15040.1"/>
    </source>
</evidence>
<dbReference type="EMBL" id="NFJX01000024">
    <property type="protein sequence ID" value="OUP15040.1"/>
    <property type="molecule type" value="Genomic_DNA"/>
</dbReference>
<dbReference type="EMBL" id="JAQMPJ010000024">
    <property type="protein sequence ID" value="MDB9006971.1"/>
    <property type="molecule type" value="Genomic_DNA"/>
</dbReference>
<dbReference type="RefSeq" id="WP_005854369.1">
    <property type="nucleotide sequence ID" value="NZ_AP019729.1"/>
</dbReference>
<evidence type="ECO:0000313" key="4">
    <source>
        <dbReference type="EMBL" id="CUP16079.1"/>
    </source>
</evidence>
<dbReference type="EMBL" id="CP051672">
    <property type="protein sequence ID" value="QJE30766.1"/>
    <property type="molecule type" value="Genomic_DNA"/>
</dbReference>
<dbReference type="Proteomes" id="UP000095332">
    <property type="component" value="Unassembled WGS sequence"/>
</dbReference>
<evidence type="ECO:0000313" key="25">
    <source>
        <dbReference type="Proteomes" id="UP000315827"/>
    </source>
</evidence>
<evidence type="ECO:0000313" key="9">
    <source>
        <dbReference type="EMBL" id="MRY56767.1"/>
    </source>
</evidence>
<dbReference type="Proteomes" id="UP000095591">
    <property type="component" value="Unassembled WGS sequence"/>
</dbReference>
<dbReference type="EMBL" id="VOHW01000002">
    <property type="protein sequence ID" value="TWV63361.1"/>
    <property type="molecule type" value="Genomic_DNA"/>
</dbReference>
<evidence type="ECO:0000313" key="5">
    <source>
        <dbReference type="EMBL" id="CUQ51438.1"/>
    </source>
</evidence>
<evidence type="ECO:0000313" key="27">
    <source>
        <dbReference type="Proteomes" id="UP000441358"/>
    </source>
</evidence>
<dbReference type="EMBL" id="QSJN01000003">
    <property type="protein sequence ID" value="RHD76490.1"/>
    <property type="molecule type" value="Genomic_DNA"/>
</dbReference>
<reference evidence="17 33" key="7">
    <citation type="submission" date="2020-04" db="EMBL/GenBank/DDBJ databases">
        <title>Complete Genomes and Methylome analysis of CBBP consortium that reverse antibiotic-induced susceptibility to vancomycin-resistant Enterococcus faecium infection.</title>
        <authorList>
            <person name="Fomenkov A."/>
            <person name="Zhang Z."/>
            <person name="Pamer E."/>
            <person name="Roberts R.J."/>
        </authorList>
    </citation>
    <scope>NUCLEOTIDE SEQUENCE [LARGE SCALE GENOMIC DNA]</scope>
    <source>
        <strain evidence="33">CBBP</strain>
        <strain evidence="17">CBBP-1</strain>
    </source>
</reference>
<dbReference type="GeneID" id="93522095"/>
<evidence type="ECO:0000313" key="29">
    <source>
        <dbReference type="Proteomes" id="UP000450599"/>
    </source>
</evidence>
<dbReference type="AlphaFoldDB" id="A0A173UI42"/>
<dbReference type="OMA" id="NMWTFFV"/>
<evidence type="ECO:0000313" key="15">
    <source>
        <dbReference type="EMBL" id="MSB72228.1"/>
    </source>
</evidence>
<evidence type="ECO:0000256" key="1">
    <source>
        <dbReference type="SAM" id="MobiDB-lite"/>
    </source>
</evidence>
<dbReference type="EMBL" id="WKMY01000004">
    <property type="protein sequence ID" value="MRY93306.1"/>
    <property type="molecule type" value="Genomic_DNA"/>
</dbReference>
<accession>A0A173UI42</accession>
<dbReference type="EMBL" id="WKMC01000010">
    <property type="protein sequence ID" value="MRZ51303.1"/>
    <property type="molecule type" value="Genomic_DNA"/>
</dbReference>
<dbReference type="Pfam" id="PF07929">
    <property type="entry name" value="PRiA4_ORF3"/>
    <property type="match status" value="1"/>
</dbReference>
<evidence type="ECO:0000313" key="8">
    <source>
        <dbReference type="EMBL" id="MDB9138460.1"/>
    </source>
</evidence>
<evidence type="ECO:0000313" key="17">
    <source>
        <dbReference type="EMBL" id="QJE30766.1"/>
    </source>
</evidence>
<evidence type="ECO:0000313" key="12">
    <source>
        <dbReference type="EMBL" id="MRZ05836.1"/>
    </source>
</evidence>
<dbReference type="EMBL" id="WKNE01000003">
    <property type="protein sequence ID" value="MRZ54298.1"/>
    <property type="molecule type" value="Genomic_DNA"/>
</dbReference>
<dbReference type="EMBL" id="WKMO01000002">
    <property type="protein sequence ID" value="MSB72228.1"/>
    <property type="molecule type" value="Genomic_DNA"/>
</dbReference>
<dbReference type="EMBL" id="WKLT01000002">
    <property type="protein sequence ID" value="MRY56767.1"/>
    <property type="molecule type" value="Genomic_DNA"/>
</dbReference>
<evidence type="ECO:0000313" key="26">
    <source>
        <dbReference type="Proteomes" id="UP000432516"/>
    </source>
</evidence>
<evidence type="ECO:0000313" key="30">
    <source>
        <dbReference type="Proteomes" id="UP000461276"/>
    </source>
</evidence>
<dbReference type="Proteomes" id="UP001211522">
    <property type="component" value="Unassembled WGS sequence"/>
</dbReference>
<evidence type="ECO:0000313" key="18">
    <source>
        <dbReference type="EMBL" id="RHD76490.1"/>
    </source>
</evidence>
<dbReference type="EMBL" id="CYYK01000019">
    <property type="protein sequence ID" value="CUP16079.1"/>
    <property type="molecule type" value="Genomic_DNA"/>
</dbReference>